<proteinExistence type="predicted"/>
<protein>
    <submittedName>
        <fullName evidence="1">Uncharacterized protein</fullName>
    </submittedName>
</protein>
<evidence type="ECO:0000313" key="1">
    <source>
        <dbReference type="EMBL" id="MDT0305335.1"/>
    </source>
</evidence>
<evidence type="ECO:0000313" key="2">
    <source>
        <dbReference type="Proteomes" id="UP001183226"/>
    </source>
</evidence>
<accession>A0ABU2L1B7</accession>
<keyword evidence="2" id="KW-1185">Reference proteome</keyword>
<sequence length="118" mass="13307">MNQIEKDMRDSTVHDRKGGSRFQSYIHAAIQASIRFFQPNPPQQTLSHTMDTTGTFSHLKNRFRGAIGFDVNISVWHEEEEHHVVHALVNSLNTAITGENGLRLIATKTSPIQLAPYP</sequence>
<dbReference type="EMBL" id="JAVREK010000080">
    <property type="protein sequence ID" value="MDT0305335.1"/>
    <property type="molecule type" value="Genomic_DNA"/>
</dbReference>
<comment type="caution">
    <text evidence="1">The sequence shown here is derived from an EMBL/GenBank/DDBJ whole genome shotgun (WGS) entry which is preliminary data.</text>
</comment>
<feature type="non-terminal residue" evidence="1">
    <location>
        <position position="118"/>
    </location>
</feature>
<dbReference type="RefSeq" id="WP_311547846.1">
    <property type="nucleotide sequence ID" value="NZ_JAVREK010000080.1"/>
</dbReference>
<organism evidence="1 2">
    <name type="scientific">Streptomonospora wellingtoniae</name>
    <dbReference type="NCBI Taxonomy" id="3075544"/>
    <lineage>
        <taxon>Bacteria</taxon>
        <taxon>Bacillati</taxon>
        <taxon>Actinomycetota</taxon>
        <taxon>Actinomycetes</taxon>
        <taxon>Streptosporangiales</taxon>
        <taxon>Nocardiopsidaceae</taxon>
        <taxon>Streptomonospora</taxon>
    </lineage>
</organism>
<dbReference type="Proteomes" id="UP001183226">
    <property type="component" value="Unassembled WGS sequence"/>
</dbReference>
<reference evidence="2" key="1">
    <citation type="submission" date="2023-07" db="EMBL/GenBank/DDBJ databases">
        <title>30 novel species of actinomycetes from the DSMZ collection.</title>
        <authorList>
            <person name="Nouioui I."/>
        </authorList>
    </citation>
    <scope>NUCLEOTIDE SEQUENCE [LARGE SCALE GENOMIC DNA]</scope>
    <source>
        <strain evidence="2">DSM 45055</strain>
    </source>
</reference>
<gene>
    <name evidence="1" type="ORF">RM446_24720</name>
</gene>
<name>A0ABU2L1B7_9ACTN</name>